<keyword evidence="5 7" id="KW-0443">Lipid metabolism</keyword>
<dbReference type="EMBL" id="JAPFFF010000007">
    <property type="protein sequence ID" value="KAK8885341.1"/>
    <property type="molecule type" value="Genomic_DNA"/>
</dbReference>
<organism evidence="9 10">
    <name type="scientific">Tritrichomonas musculus</name>
    <dbReference type="NCBI Taxonomy" id="1915356"/>
    <lineage>
        <taxon>Eukaryota</taxon>
        <taxon>Metamonada</taxon>
        <taxon>Parabasalia</taxon>
        <taxon>Tritrichomonadida</taxon>
        <taxon>Tritrichomonadidae</taxon>
        <taxon>Tritrichomonas</taxon>
    </lineage>
</organism>
<keyword evidence="8" id="KW-1133">Transmembrane helix</keyword>
<dbReference type="EC" id="3.1.1.-" evidence="7"/>
<evidence type="ECO:0000256" key="6">
    <source>
        <dbReference type="ARBA" id="ARBA00023180"/>
    </source>
</evidence>
<dbReference type="Gene3D" id="3.60.60.30">
    <property type="match status" value="1"/>
</dbReference>
<evidence type="ECO:0000256" key="8">
    <source>
        <dbReference type="SAM" id="Phobius"/>
    </source>
</evidence>
<evidence type="ECO:0000256" key="2">
    <source>
        <dbReference type="ARBA" id="ARBA00022729"/>
    </source>
</evidence>
<evidence type="ECO:0000256" key="5">
    <source>
        <dbReference type="ARBA" id="ARBA00023098"/>
    </source>
</evidence>
<keyword evidence="8" id="KW-0812">Transmembrane</keyword>
<feature type="chain" id="PRO_5044964360" description="Phospholipase B-like" evidence="7">
    <location>
        <begin position="19"/>
        <end position="637"/>
    </location>
</feature>
<protein>
    <recommendedName>
        <fullName evidence="7">Phospholipase B-like</fullName>
        <ecNumber evidence="7">3.1.1.-</ecNumber>
    </recommendedName>
</protein>
<evidence type="ECO:0000256" key="1">
    <source>
        <dbReference type="ARBA" id="ARBA00007835"/>
    </source>
</evidence>
<evidence type="ECO:0000313" key="10">
    <source>
        <dbReference type="Proteomes" id="UP001470230"/>
    </source>
</evidence>
<feature type="signal peptide" evidence="7">
    <location>
        <begin position="1"/>
        <end position="18"/>
    </location>
</feature>
<feature type="transmembrane region" description="Helical" evidence="8">
    <location>
        <begin position="597"/>
        <end position="622"/>
    </location>
</feature>
<keyword evidence="8" id="KW-0472">Membrane</keyword>
<comment type="similarity">
    <text evidence="1 7">Belongs to the phospholipase B-like family.</text>
</comment>
<evidence type="ECO:0000256" key="7">
    <source>
        <dbReference type="RuleBase" id="RU364138"/>
    </source>
</evidence>
<evidence type="ECO:0000256" key="4">
    <source>
        <dbReference type="ARBA" id="ARBA00022963"/>
    </source>
</evidence>
<evidence type="ECO:0000256" key="3">
    <source>
        <dbReference type="ARBA" id="ARBA00022801"/>
    </source>
</evidence>
<proteinExistence type="inferred from homology"/>
<dbReference type="PANTHER" id="PTHR12370:SF3">
    <property type="entry name" value="PHOSPHOLIPASE B-LIKE 2-RELATED"/>
    <property type="match status" value="1"/>
</dbReference>
<comment type="function">
    <text evidence="7">Putative phospholipase.</text>
</comment>
<evidence type="ECO:0000313" key="9">
    <source>
        <dbReference type="EMBL" id="KAK8885341.1"/>
    </source>
</evidence>
<keyword evidence="3 7" id="KW-0378">Hydrolase</keyword>
<keyword evidence="4 7" id="KW-0442">Lipid degradation</keyword>
<accession>A0ABR2K2J9</accession>
<keyword evidence="2 7" id="KW-0732">Signal</keyword>
<dbReference type="PANTHER" id="PTHR12370">
    <property type="entry name" value="PHOSPHOLIPASE B-RELATED"/>
    <property type="match status" value="1"/>
</dbReference>
<sequence length="637" mass="74176">MFLSFFLSFALAANEVTTLSCKLLEDGNVQISDSYSNEADAWAQFNDSYSSIGWGQIHIWSNPESSSYNQMYCAGFADAYLTKDRIQEYFYLYREIQTGDRNGKWDINWTNWFSQNINYMRRMTAHPTDDYWKRTALILAQFDGMVAGYKNASKPTDVPISELDFWILQSAGDLDDLGEFFKAGFRDPELTLKCTGLIKILDDYSDVYFAQDTWSDYRELHSYLKEYNLNVPEFKSHRVQVSTRTGHIPSVDDFWTNDQGLLVLETTMHNFNETLYKLYVKPESVLTWIRSYHATFASDNGKEWTENFIRENSGTYNNEYIVLDTKKFTKGEKPQEDFLWMIEQYPGNYRSQDITEELIDKTYFPSINTPWFKDLFELADYPGQQKRDPHKAEFWSYEQPRTQIIMRDAPGLSNYEDFKKFMRYNDYKNDDIISRVKDPVTGDTFPEPSQGILSRYDLRPKDGTPYGARNNFGGLDAKTARLSHFMANQSFDAICSPEYDANEAWNFDKWNSENPDKKISHDGLANEYKFPWTEFHPIDYCQVFGGEGDKDKCIEIPGCGFCIFNQQCMMGDKEGPSDSLNMKCQDGWTKKEADKPYAFPLIISVTVIIVVFVTAIFLSAFLPQCKRSEEKQDYKYI</sequence>
<comment type="caution">
    <text evidence="9">The sequence shown here is derived from an EMBL/GenBank/DDBJ whole genome shotgun (WGS) entry which is preliminary data.</text>
</comment>
<dbReference type="Proteomes" id="UP001470230">
    <property type="component" value="Unassembled WGS sequence"/>
</dbReference>
<keyword evidence="10" id="KW-1185">Reference proteome</keyword>
<dbReference type="InterPro" id="IPR007000">
    <property type="entry name" value="PLipase_B-like"/>
</dbReference>
<gene>
    <name evidence="9" type="ORF">M9Y10_040787</name>
</gene>
<dbReference type="Pfam" id="PF04916">
    <property type="entry name" value="Phospholip_B"/>
    <property type="match status" value="1"/>
</dbReference>
<reference evidence="9 10" key="1">
    <citation type="submission" date="2024-04" db="EMBL/GenBank/DDBJ databases">
        <title>Tritrichomonas musculus Genome.</title>
        <authorList>
            <person name="Alves-Ferreira E."/>
            <person name="Grigg M."/>
            <person name="Lorenzi H."/>
            <person name="Galac M."/>
        </authorList>
    </citation>
    <scope>NUCLEOTIDE SEQUENCE [LARGE SCALE GENOMIC DNA]</scope>
    <source>
        <strain evidence="9 10">EAF2021</strain>
    </source>
</reference>
<name>A0ABR2K2J9_9EUKA</name>
<keyword evidence="6" id="KW-0325">Glycoprotein</keyword>